<protein>
    <submittedName>
        <fullName evidence="1">Uncharacterized protein</fullName>
    </submittedName>
</protein>
<evidence type="ECO:0000313" key="2">
    <source>
        <dbReference type="Proteomes" id="UP000003744"/>
    </source>
</evidence>
<proteinExistence type="predicted"/>
<comment type="caution">
    <text evidence="1">The sequence shown here is derived from an EMBL/GenBank/DDBJ whole genome shotgun (WGS) entry which is preliminary data.</text>
</comment>
<sequence length="61" mass="7445">MNFKRRCEFTRTLKTIKLNDLKFLRDWLKSKESEADREDKMELLDIEIQGRESLLRRAESL</sequence>
<dbReference type="AlphaFoldDB" id="C2CG11"/>
<organism evidence="1 2">
    <name type="scientific">Anaerococcus tetradius ATCC 35098</name>
    <dbReference type="NCBI Taxonomy" id="525255"/>
    <lineage>
        <taxon>Bacteria</taxon>
        <taxon>Bacillati</taxon>
        <taxon>Bacillota</taxon>
        <taxon>Tissierellia</taxon>
        <taxon>Tissierellales</taxon>
        <taxon>Peptoniphilaceae</taxon>
        <taxon>Anaerococcus</taxon>
    </lineage>
</organism>
<name>C2CG11_9FIRM</name>
<evidence type="ECO:0000313" key="1">
    <source>
        <dbReference type="EMBL" id="EEI83539.1"/>
    </source>
</evidence>
<dbReference type="RefSeq" id="WP_004836131.1">
    <property type="nucleotide sequence ID" value="NZ_GG666295.1"/>
</dbReference>
<dbReference type="HOGENOM" id="CLU_2912324_0_0_9"/>
<dbReference type="Proteomes" id="UP000003744">
    <property type="component" value="Unassembled WGS sequence"/>
</dbReference>
<reference evidence="1 2" key="1">
    <citation type="submission" date="2009-01" db="EMBL/GenBank/DDBJ databases">
        <authorList>
            <person name="Qin X."/>
            <person name="Bachman B."/>
            <person name="Battles P."/>
            <person name="Bell A."/>
            <person name="Bess C."/>
            <person name="Bickham C."/>
            <person name="Chaboub L."/>
            <person name="Chen D."/>
            <person name="Coyle M."/>
            <person name="Deiros D.R."/>
            <person name="Dinh H."/>
            <person name="Forbes L."/>
            <person name="Fowler G."/>
            <person name="Francisco L."/>
            <person name="Fu Q."/>
            <person name="Gubbala S."/>
            <person name="Hale W."/>
            <person name="Han Y."/>
            <person name="Hemphill L."/>
            <person name="Highlander S.K."/>
            <person name="Hirani K."/>
            <person name="Hogues M."/>
            <person name="Jackson L."/>
            <person name="Jakkamsetti A."/>
            <person name="Javaid M."/>
            <person name="Jiang H."/>
            <person name="Korchina V."/>
            <person name="Kovar C."/>
            <person name="Lara F."/>
            <person name="Lee S."/>
            <person name="Mata R."/>
            <person name="Mathew T."/>
            <person name="Moen C."/>
            <person name="Morales K."/>
            <person name="Munidasa M."/>
            <person name="Nazareth L."/>
            <person name="Ngo R."/>
            <person name="Nguyen L."/>
            <person name="Okwuonu G."/>
            <person name="Ongeri F."/>
            <person name="Patil S."/>
            <person name="Petrosino J."/>
            <person name="Pham C."/>
            <person name="Pham P."/>
            <person name="Pu L.-L."/>
            <person name="Puazo M."/>
            <person name="Raj R."/>
            <person name="Reid J."/>
            <person name="Rouhana J."/>
            <person name="Saada N."/>
            <person name="Shang Y."/>
            <person name="Simmons D."/>
            <person name="Thornton R."/>
            <person name="Warren J."/>
            <person name="Weissenberger G."/>
            <person name="Zhang J."/>
            <person name="Zhang L."/>
            <person name="Zhou C."/>
            <person name="Zhu D."/>
            <person name="Muzny D."/>
            <person name="Worley K."/>
            <person name="Gibbs R."/>
        </authorList>
    </citation>
    <scope>NUCLEOTIDE SEQUENCE [LARGE SCALE GENOMIC DNA]</scope>
    <source>
        <strain evidence="1 2">ATCC 35098</strain>
    </source>
</reference>
<accession>C2CG11</accession>
<gene>
    <name evidence="1" type="ORF">HMPREF0077_0421</name>
</gene>
<dbReference type="EMBL" id="ACGC01000014">
    <property type="protein sequence ID" value="EEI83539.1"/>
    <property type="molecule type" value="Genomic_DNA"/>
</dbReference>